<name>A0AA39GYS0_9BILA</name>
<evidence type="ECO:0000256" key="4">
    <source>
        <dbReference type="SAM" id="MobiDB-lite"/>
    </source>
</evidence>
<evidence type="ECO:0000313" key="7">
    <source>
        <dbReference type="Proteomes" id="UP001175271"/>
    </source>
</evidence>
<dbReference type="GO" id="GO:0005774">
    <property type="term" value="C:vacuolar membrane"/>
    <property type="evidence" value="ECO:0007669"/>
    <property type="project" value="TreeGrafter"/>
</dbReference>
<organism evidence="6 7">
    <name type="scientific">Steinernema hermaphroditum</name>
    <dbReference type="NCBI Taxonomy" id="289476"/>
    <lineage>
        <taxon>Eukaryota</taxon>
        <taxon>Metazoa</taxon>
        <taxon>Ecdysozoa</taxon>
        <taxon>Nematoda</taxon>
        <taxon>Chromadorea</taxon>
        <taxon>Rhabditida</taxon>
        <taxon>Tylenchina</taxon>
        <taxon>Panagrolaimomorpha</taxon>
        <taxon>Strongyloidoidea</taxon>
        <taxon>Steinernematidae</taxon>
        <taxon>Steinernema</taxon>
    </lineage>
</organism>
<gene>
    <name evidence="6" type="ORF">QR680_001547</name>
</gene>
<dbReference type="AlphaFoldDB" id="A0AA39GYS0"/>
<evidence type="ECO:0000259" key="5">
    <source>
        <dbReference type="Pfam" id="PF17120"/>
    </source>
</evidence>
<dbReference type="Gene3D" id="2.130.10.10">
    <property type="entry name" value="YVTN repeat-like/Quinoprotein amine dehydrogenase"/>
    <property type="match status" value="2"/>
</dbReference>
<dbReference type="SUPFAM" id="SSF50978">
    <property type="entry name" value="WD40 repeat-like"/>
    <property type="match status" value="1"/>
</dbReference>
<keyword evidence="7" id="KW-1185">Reference proteome</keyword>
<comment type="caution">
    <text evidence="6">The sequence shown here is derived from an EMBL/GenBank/DDBJ whole genome shotgun (WGS) entry which is preliminary data.</text>
</comment>
<feature type="repeat" description="WD" evidence="3">
    <location>
        <begin position="188"/>
        <end position="223"/>
    </location>
</feature>
<evidence type="ECO:0000256" key="3">
    <source>
        <dbReference type="PROSITE-ProRule" id="PRU00221"/>
    </source>
</evidence>
<dbReference type="Proteomes" id="UP001175271">
    <property type="component" value="Unassembled WGS sequence"/>
</dbReference>
<dbReference type="PANTHER" id="PTHR46170">
    <property type="entry name" value="GATOR COMPLEX PROTEIN WDR59"/>
    <property type="match status" value="1"/>
</dbReference>
<dbReference type="InterPro" id="IPR036322">
    <property type="entry name" value="WD40_repeat_dom_sf"/>
</dbReference>
<dbReference type="GO" id="GO:0035591">
    <property type="term" value="F:signaling adaptor activity"/>
    <property type="evidence" value="ECO:0007669"/>
    <property type="project" value="TreeGrafter"/>
</dbReference>
<dbReference type="PANTHER" id="PTHR46170:SF1">
    <property type="entry name" value="GATOR COMPLEX PROTEIN WDR59"/>
    <property type="match status" value="1"/>
</dbReference>
<dbReference type="EMBL" id="JAUCMV010000005">
    <property type="protein sequence ID" value="KAK0396055.1"/>
    <property type="molecule type" value="Genomic_DNA"/>
</dbReference>
<dbReference type="GO" id="GO:0034198">
    <property type="term" value="P:cellular response to amino acid starvation"/>
    <property type="evidence" value="ECO:0007669"/>
    <property type="project" value="TreeGrafter"/>
</dbReference>
<dbReference type="GO" id="GO:1904263">
    <property type="term" value="P:positive regulation of TORC1 signaling"/>
    <property type="evidence" value="ECO:0007669"/>
    <property type="project" value="TreeGrafter"/>
</dbReference>
<evidence type="ECO:0000313" key="6">
    <source>
        <dbReference type="EMBL" id="KAK0396055.1"/>
    </source>
</evidence>
<dbReference type="PROSITE" id="PS50294">
    <property type="entry name" value="WD_REPEATS_REGION"/>
    <property type="match status" value="1"/>
</dbReference>
<dbReference type="PROSITE" id="PS50082">
    <property type="entry name" value="WD_REPEATS_2"/>
    <property type="match status" value="1"/>
</dbReference>
<evidence type="ECO:0000256" key="2">
    <source>
        <dbReference type="ARBA" id="ARBA00022737"/>
    </source>
</evidence>
<feature type="domain" description="WDR59/RTC1-like RING zinc finger" evidence="5">
    <location>
        <begin position="1157"/>
        <end position="1204"/>
    </location>
</feature>
<dbReference type="GO" id="GO:0035859">
    <property type="term" value="C:Seh1-associated complex"/>
    <property type="evidence" value="ECO:0007669"/>
    <property type="project" value="TreeGrafter"/>
</dbReference>
<dbReference type="Pfam" id="PF00400">
    <property type="entry name" value="WD40"/>
    <property type="match status" value="1"/>
</dbReference>
<accession>A0AA39GYS0</accession>
<dbReference type="InterPro" id="IPR049566">
    <property type="entry name" value="WDR59_RTC1-like_RING_Znf"/>
</dbReference>
<keyword evidence="1 3" id="KW-0853">WD repeat</keyword>
<protein>
    <recommendedName>
        <fullName evidence="5">WDR59/RTC1-like RING zinc finger domain-containing protein</fullName>
    </recommendedName>
</protein>
<proteinExistence type="predicted"/>
<dbReference type="InterPro" id="IPR049567">
    <property type="entry name" value="WDR59-like"/>
</dbReference>
<keyword evidence="2" id="KW-0677">Repeat</keyword>
<dbReference type="Pfam" id="PF17120">
    <property type="entry name" value="zf-RING_16"/>
    <property type="match status" value="1"/>
</dbReference>
<feature type="region of interest" description="Disordered" evidence="4">
    <location>
        <begin position="1037"/>
        <end position="1064"/>
    </location>
</feature>
<evidence type="ECO:0000256" key="1">
    <source>
        <dbReference type="ARBA" id="ARBA00022574"/>
    </source>
</evidence>
<dbReference type="InterPro" id="IPR015943">
    <property type="entry name" value="WD40/YVTN_repeat-like_dom_sf"/>
</dbReference>
<reference evidence="6" key="1">
    <citation type="submission" date="2023-06" db="EMBL/GenBank/DDBJ databases">
        <title>Genomic analysis of the entomopathogenic nematode Steinernema hermaphroditum.</title>
        <authorList>
            <person name="Schwarz E.M."/>
            <person name="Heppert J.K."/>
            <person name="Baniya A."/>
            <person name="Schwartz H.T."/>
            <person name="Tan C.-H."/>
            <person name="Antoshechkin I."/>
            <person name="Sternberg P.W."/>
            <person name="Goodrich-Blair H."/>
            <person name="Dillman A.R."/>
        </authorList>
    </citation>
    <scope>NUCLEOTIDE SEQUENCE</scope>
    <source>
        <strain evidence="6">PS9179</strain>
        <tissue evidence="6">Whole animal</tissue>
    </source>
</reference>
<dbReference type="SMART" id="SM00320">
    <property type="entry name" value="WD40"/>
    <property type="match status" value="4"/>
</dbReference>
<sequence length="1205" mass="134594">MVVVRMTDDGVSTWTVDTTAIGVNVTGKCISGAGDHFIFANTIDSILDVEKVPSSKQTSFTAASFVKWHPYRADLFATVCSQFVGLYQYTSDGRVRTVNSGRLHPRKINDIDWSYTDGNTFMTCADGESIALWDCRSSLQRATWELQAITGAEQAKFAPSINHIISTAHGSDIRIWDDRYRSTPAASIVAHSGRITSLAWHPTKNTFVTSGTDGYIKIWDFDSLPKPIHSFGVLQQPVQRIKYSLDGEEFVTIPRAGAQAKTALTIWHSTSLTNLQALKSTDDPIIDVAWQHYDNKKYLFTLRKSGIMRRYPLVSHQEISGSLDMAVPIAQSDADQEVDKMVANCNLPIVPEIDFDTAKLFDRTRGLLRQPLSPPNDTLPMPNFPGTWCCWIKAKSKHSNNLGSELEALRKLNTEGLITNEINFNRAACGFTYEHRTFGQKRIYIEIRFHAMFIKNATILVKIHQKDCALDAEKAQKLLKLVEEESSRIMRDDDVLLHPSDQKCISIFGRVLQSLPELINALQIPGTHIDILSKRETTDSYHGRSVPRSDGSEENSAETESLGRGYCSVGYEPSPFDDYVPAPCTSGARFNSSGFLTIFGRVNYSNSLQCIKFDCKNKFGEYQKHGSRRRPRKVRSARSHRTISVSEKSSKKLIRSLREYELLANTYFDRPQERTSSEYSLNFDNVTSGAGVVGGNMWTVLRKDSVKQTITLGSSPSRSIGMQNISFNFIAHRNRGNSMTGPTVLADDYIRLFSTLPKPVLIYDVAEMLPVSKKFAGKYKVIGGDALELVQHNMKVARHAGRQDLVRVWTVVEQVVRGTVKELREEFDPTPSTLNARVVKSHTDGTFDGDVVYAVPAADDHEGECEGKDCLIRSIPWAANVAGRRLINYIMELYTRNGDFQMAALLCSVLHSRPLGDEPFHLQVANKRAYSNLLPADLQLSGHFRSASSSSDTYHNSDRARSSQRMKLAWLLGGVSGHNTIHGGATFERGYHQRLADVTYPPVTALDLALRGRSYESESTVASTKLHAKGSRSILKKLFGGTDTPSPPPTARRASESDTDSDPEVAHVGEITAVLSPGHSYQVDNSLTLIDPSLQDRFEDVRSRYADLLFRWQMYVKSAEILKYNAPKDDDPGHLSARYCKPSCNKDEWTEIATTHIMCTICQTPCKGQVVTCLSCRHGGHMEHMTEWFRKQTWCPSGCGCICLM</sequence>
<dbReference type="InterPro" id="IPR001680">
    <property type="entry name" value="WD40_rpt"/>
</dbReference>
<feature type="region of interest" description="Disordered" evidence="4">
    <location>
        <begin position="540"/>
        <end position="561"/>
    </location>
</feature>